<organism evidence="2 3">
    <name type="scientific">Haloarcula marismortui ATCC 33799</name>
    <dbReference type="NCBI Taxonomy" id="662475"/>
    <lineage>
        <taxon>Archaea</taxon>
        <taxon>Methanobacteriati</taxon>
        <taxon>Methanobacteriota</taxon>
        <taxon>Stenosarchaea group</taxon>
        <taxon>Halobacteria</taxon>
        <taxon>Halobacteriales</taxon>
        <taxon>Haloarculaceae</taxon>
        <taxon>Haloarcula</taxon>
    </lineage>
</organism>
<dbReference type="AlphaFoldDB" id="M0KRP3"/>
<dbReference type="Proteomes" id="UP000011687">
    <property type="component" value="Unassembled WGS sequence"/>
</dbReference>
<gene>
    <name evidence="2" type="ORF">C435_03523</name>
</gene>
<name>M0KRP3_9EURY</name>
<evidence type="ECO:0000313" key="2">
    <source>
        <dbReference type="EMBL" id="EMA23957.1"/>
    </source>
</evidence>
<evidence type="ECO:0000256" key="1">
    <source>
        <dbReference type="SAM" id="MobiDB-lite"/>
    </source>
</evidence>
<dbReference type="EMBL" id="AOLS01000019">
    <property type="protein sequence ID" value="EMA23957.1"/>
    <property type="molecule type" value="Genomic_DNA"/>
</dbReference>
<protein>
    <submittedName>
        <fullName evidence="2">Uncharacterized protein</fullName>
    </submittedName>
</protein>
<sequence length="121" mass="13598">MSHHSQRETSHVDEDTLPDTETLREEIEVPDGWEVTDSAIEEFAGYNVVAKLASSSERQGLLLVDRHYSRIACVLVPVPEVASGYKIEASEAIAQTTTVQDYLNDIEVKIQRREKKLPSTE</sequence>
<reference evidence="2 3" key="1">
    <citation type="journal article" date="2014" name="PLoS Genet.">
        <title>Phylogenetically driven sequencing of extremely halophilic archaea reveals strategies for static and dynamic osmo-response.</title>
        <authorList>
            <person name="Becker E.A."/>
            <person name="Seitzer P.M."/>
            <person name="Tritt A."/>
            <person name="Larsen D."/>
            <person name="Krusor M."/>
            <person name="Yao A.I."/>
            <person name="Wu D."/>
            <person name="Madern D."/>
            <person name="Eisen J.A."/>
            <person name="Darling A.E."/>
            <person name="Facciotti M.T."/>
        </authorList>
    </citation>
    <scope>NUCLEOTIDE SEQUENCE [LARGE SCALE GENOMIC DNA]</scope>
    <source>
        <strain evidence="2 3">ATCC 33799</strain>
    </source>
</reference>
<dbReference type="PATRIC" id="fig|662475.6.peg.678"/>
<comment type="caution">
    <text evidence="2">The sequence shown here is derived from an EMBL/GenBank/DDBJ whole genome shotgun (WGS) entry which is preliminary data.</text>
</comment>
<dbReference type="RefSeq" id="WP_007188118.1">
    <property type="nucleotide sequence ID" value="NZ_AOLS01000019.1"/>
</dbReference>
<evidence type="ECO:0000313" key="3">
    <source>
        <dbReference type="Proteomes" id="UP000011687"/>
    </source>
</evidence>
<accession>M0KRP3</accession>
<proteinExistence type="predicted"/>
<keyword evidence="3" id="KW-1185">Reference proteome</keyword>
<feature type="compositionally biased region" description="Basic and acidic residues" evidence="1">
    <location>
        <begin position="1"/>
        <end position="14"/>
    </location>
</feature>
<feature type="region of interest" description="Disordered" evidence="1">
    <location>
        <begin position="1"/>
        <end position="27"/>
    </location>
</feature>